<organism evidence="5 6">
    <name type="scientific">Allobranchiibius huperziae</name>
    <dbReference type="NCBI Taxonomy" id="1874116"/>
    <lineage>
        <taxon>Bacteria</taxon>
        <taxon>Bacillati</taxon>
        <taxon>Actinomycetota</taxon>
        <taxon>Actinomycetes</taxon>
        <taxon>Micrococcales</taxon>
        <taxon>Dermacoccaceae</taxon>
        <taxon>Allobranchiibius</taxon>
    </lineage>
</organism>
<name>A0A853DKZ6_9MICO</name>
<gene>
    <name evidence="5" type="ORF">HNR15_002637</name>
</gene>
<reference evidence="5 6" key="1">
    <citation type="submission" date="2020-07" db="EMBL/GenBank/DDBJ databases">
        <title>Sequencing the genomes of 1000 actinobacteria strains.</title>
        <authorList>
            <person name="Klenk H.-P."/>
        </authorList>
    </citation>
    <scope>NUCLEOTIDE SEQUENCE [LARGE SCALE GENOMIC DNA]</scope>
    <source>
        <strain evidence="5 6">DSM 29531</strain>
    </source>
</reference>
<dbReference type="Gene3D" id="3.30.1360.40">
    <property type="match status" value="1"/>
</dbReference>
<dbReference type="Proteomes" id="UP000571817">
    <property type="component" value="Unassembled WGS sequence"/>
</dbReference>
<dbReference type="InterPro" id="IPR003833">
    <property type="entry name" value="CT_C_D"/>
</dbReference>
<sequence length="208" mass="22405">MRLLPCGESAILVELDSTEERDALHDWLRSSRPAAVASYVPAHLTVLVVVVTPAQVPSVADWLRALTLSDPPARPTGAPEELVVEVTYDGADLRDVADHLGITPDEVVRRHTQQRWHVEFVGFKPGFGYLIGDSGGLHVPRRESPRTRIPRGAVALAGDYSGVYPSPSPGGWQLIGHTGQVLFDPDATPAARLTAGTVVRFVEVPARG</sequence>
<dbReference type="RefSeq" id="WP_179482529.1">
    <property type="nucleotide sequence ID" value="NZ_JACCFW010000001.1"/>
</dbReference>
<proteinExistence type="predicted"/>
<feature type="domain" description="Carboxyltransferase" evidence="4">
    <location>
        <begin position="1"/>
        <end position="193"/>
    </location>
</feature>
<keyword evidence="6" id="KW-1185">Reference proteome</keyword>
<dbReference type="SMART" id="SM00796">
    <property type="entry name" value="AHS1"/>
    <property type="match status" value="1"/>
</dbReference>
<dbReference type="PANTHER" id="PTHR34698:SF2">
    <property type="entry name" value="5-OXOPROLINASE SUBUNIT B"/>
    <property type="match status" value="1"/>
</dbReference>
<keyword evidence="3" id="KW-0067">ATP-binding</keyword>
<dbReference type="GO" id="GO:0005524">
    <property type="term" value="F:ATP binding"/>
    <property type="evidence" value="ECO:0007669"/>
    <property type="project" value="UniProtKB-KW"/>
</dbReference>
<evidence type="ECO:0000256" key="1">
    <source>
        <dbReference type="ARBA" id="ARBA00022741"/>
    </source>
</evidence>
<comment type="caution">
    <text evidence="5">The sequence shown here is derived from an EMBL/GenBank/DDBJ whole genome shotgun (WGS) entry which is preliminary data.</text>
</comment>
<evidence type="ECO:0000259" key="4">
    <source>
        <dbReference type="SMART" id="SM00796"/>
    </source>
</evidence>
<accession>A0A853DKZ6</accession>
<keyword evidence="1" id="KW-0547">Nucleotide-binding</keyword>
<dbReference type="EMBL" id="JACCFW010000001">
    <property type="protein sequence ID" value="NYJ75674.1"/>
    <property type="molecule type" value="Genomic_DNA"/>
</dbReference>
<dbReference type="Pfam" id="PF02682">
    <property type="entry name" value="CT_C_D"/>
    <property type="match status" value="1"/>
</dbReference>
<dbReference type="SUPFAM" id="SSF50891">
    <property type="entry name" value="Cyclophilin-like"/>
    <property type="match status" value="1"/>
</dbReference>
<dbReference type="PANTHER" id="PTHR34698">
    <property type="entry name" value="5-OXOPROLINASE SUBUNIT B"/>
    <property type="match status" value="1"/>
</dbReference>
<evidence type="ECO:0000313" key="6">
    <source>
        <dbReference type="Proteomes" id="UP000571817"/>
    </source>
</evidence>
<dbReference type="Gene3D" id="2.40.100.10">
    <property type="entry name" value="Cyclophilin-like"/>
    <property type="match status" value="1"/>
</dbReference>
<evidence type="ECO:0000256" key="3">
    <source>
        <dbReference type="ARBA" id="ARBA00022840"/>
    </source>
</evidence>
<dbReference type="InterPro" id="IPR010016">
    <property type="entry name" value="PxpB"/>
</dbReference>
<dbReference type="GO" id="GO:0016787">
    <property type="term" value="F:hydrolase activity"/>
    <property type="evidence" value="ECO:0007669"/>
    <property type="project" value="UniProtKB-KW"/>
</dbReference>
<evidence type="ECO:0000313" key="5">
    <source>
        <dbReference type="EMBL" id="NYJ75674.1"/>
    </source>
</evidence>
<dbReference type="SUPFAM" id="SSF160467">
    <property type="entry name" value="PH0987 N-terminal domain-like"/>
    <property type="match status" value="1"/>
</dbReference>
<evidence type="ECO:0000256" key="2">
    <source>
        <dbReference type="ARBA" id="ARBA00022801"/>
    </source>
</evidence>
<protein>
    <submittedName>
        <fullName evidence="5">KipI family sensor histidine kinase inhibitor</fullName>
    </submittedName>
</protein>
<dbReference type="AlphaFoldDB" id="A0A853DKZ6"/>
<keyword evidence="2" id="KW-0378">Hydrolase</keyword>
<dbReference type="InterPro" id="IPR029000">
    <property type="entry name" value="Cyclophilin-like_dom_sf"/>
</dbReference>